<gene>
    <name evidence="2" type="ORF">SAMN05192558_10210</name>
</gene>
<evidence type="ECO:0000313" key="3">
    <source>
        <dbReference type="Proteomes" id="UP000199651"/>
    </source>
</evidence>
<dbReference type="InterPro" id="IPR035959">
    <property type="entry name" value="RutC-like_sf"/>
</dbReference>
<dbReference type="InterPro" id="IPR006175">
    <property type="entry name" value="YjgF/YER057c/UK114"/>
</dbReference>
<proteinExistence type="inferred from homology"/>
<name>A0A1H0H8G5_9PSEU</name>
<sequence length="119" mass="12624">MDRMSDAVYSMSRVATGPTLYVAGQVPSTADGSVPESAAEQTGVVLGKIHAILAEHGVEWGAVVKLTYFLRDLGDLAAVREVLREVIPHPRPAATLVEVSGLIDPRYRVEIDAVADLGA</sequence>
<keyword evidence="3" id="KW-1185">Reference proteome</keyword>
<organism evidence="2 3">
    <name type="scientific">Actinokineospora alba</name>
    <dbReference type="NCBI Taxonomy" id="504798"/>
    <lineage>
        <taxon>Bacteria</taxon>
        <taxon>Bacillati</taxon>
        <taxon>Actinomycetota</taxon>
        <taxon>Actinomycetes</taxon>
        <taxon>Pseudonocardiales</taxon>
        <taxon>Pseudonocardiaceae</taxon>
        <taxon>Actinokineospora</taxon>
    </lineage>
</organism>
<reference evidence="3" key="1">
    <citation type="submission" date="2016-10" db="EMBL/GenBank/DDBJ databases">
        <authorList>
            <person name="Varghese N."/>
            <person name="Submissions S."/>
        </authorList>
    </citation>
    <scope>NUCLEOTIDE SEQUENCE [LARGE SCALE GENOMIC DNA]</scope>
    <source>
        <strain evidence="3">IBRC-M 10655</strain>
    </source>
</reference>
<dbReference type="PANTHER" id="PTHR11803">
    <property type="entry name" value="2-IMINOBUTANOATE/2-IMINOPROPANOATE DEAMINASE RIDA"/>
    <property type="match status" value="1"/>
</dbReference>
<evidence type="ECO:0000256" key="1">
    <source>
        <dbReference type="ARBA" id="ARBA00010552"/>
    </source>
</evidence>
<comment type="similarity">
    <text evidence="1">Belongs to the RutC family.</text>
</comment>
<protein>
    <submittedName>
        <fullName evidence="2">Enamine deaminase RidA, house cleaning of reactive enamine intermediates, YjgF/YER057c/UK114 family</fullName>
    </submittedName>
</protein>
<dbReference type="CDD" id="cd00448">
    <property type="entry name" value="YjgF_YER057c_UK114_family"/>
    <property type="match status" value="1"/>
</dbReference>
<dbReference type="STRING" id="504798.SAMN05421871_101293"/>
<dbReference type="Proteomes" id="UP000199651">
    <property type="component" value="Unassembled WGS sequence"/>
</dbReference>
<dbReference type="EMBL" id="FNJB01000002">
    <property type="protein sequence ID" value="SDO15428.1"/>
    <property type="molecule type" value="Genomic_DNA"/>
</dbReference>
<dbReference type="Gene3D" id="3.30.1330.40">
    <property type="entry name" value="RutC-like"/>
    <property type="match status" value="1"/>
</dbReference>
<dbReference type="GO" id="GO:0005829">
    <property type="term" value="C:cytosol"/>
    <property type="evidence" value="ECO:0007669"/>
    <property type="project" value="TreeGrafter"/>
</dbReference>
<dbReference type="Pfam" id="PF01042">
    <property type="entry name" value="Ribonuc_L-PSP"/>
    <property type="match status" value="1"/>
</dbReference>
<dbReference type="PANTHER" id="PTHR11803:SF58">
    <property type="entry name" value="PROTEIN HMF1-RELATED"/>
    <property type="match status" value="1"/>
</dbReference>
<dbReference type="GO" id="GO:0019239">
    <property type="term" value="F:deaminase activity"/>
    <property type="evidence" value="ECO:0007669"/>
    <property type="project" value="TreeGrafter"/>
</dbReference>
<accession>A0A1H0H8G5</accession>
<dbReference type="SUPFAM" id="SSF55298">
    <property type="entry name" value="YjgF-like"/>
    <property type="match status" value="1"/>
</dbReference>
<evidence type="ECO:0000313" key="2">
    <source>
        <dbReference type="EMBL" id="SDO15428.1"/>
    </source>
</evidence>
<dbReference type="AlphaFoldDB" id="A0A1H0H8G5"/>